<feature type="compositionally biased region" description="Pro residues" evidence="2">
    <location>
        <begin position="438"/>
        <end position="455"/>
    </location>
</feature>
<dbReference type="Gene3D" id="1.20.58.2190">
    <property type="match status" value="1"/>
</dbReference>
<dbReference type="PANTHER" id="PTHR15326">
    <property type="entry name" value="SPERMATOGENESIS-ASSOCIATED PROTEIN 2/TAMOZHENNIC"/>
    <property type="match status" value="1"/>
</dbReference>
<organism evidence="4 5">
    <name type="scientific">Albula glossodonta</name>
    <name type="common">roundjaw bonefish</name>
    <dbReference type="NCBI Taxonomy" id="121402"/>
    <lineage>
        <taxon>Eukaryota</taxon>
        <taxon>Metazoa</taxon>
        <taxon>Chordata</taxon>
        <taxon>Craniata</taxon>
        <taxon>Vertebrata</taxon>
        <taxon>Euteleostomi</taxon>
        <taxon>Actinopterygii</taxon>
        <taxon>Neopterygii</taxon>
        <taxon>Teleostei</taxon>
        <taxon>Albuliformes</taxon>
        <taxon>Albulidae</taxon>
        <taxon>Albula</taxon>
    </lineage>
</organism>
<evidence type="ECO:0000259" key="3">
    <source>
        <dbReference type="Pfam" id="PF21388"/>
    </source>
</evidence>
<dbReference type="PANTHER" id="PTHR15326:SF9">
    <property type="entry name" value="SPERMATOGENESIS-ASSOCIATED PROTEIN 2"/>
    <property type="match status" value="1"/>
</dbReference>
<dbReference type="GO" id="GO:0005737">
    <property type="term" value="C:cytoplasm"/>
    <property type="evidence" value="ECO:0007669"/>
    <property type="project" value="TreeGrafter"/>
</dbReference>
<gene>
    <name evidence="4" type="ORF">JZ751_020869</name>
</gene>
<dbReference type="EMBL" id="JAFBMS010000005">
    <property type="protein sequence ID" value="KAG9352455.1"/>
    <property type="molecule type" value="Genomic_DNA"/>
</dbReference>
<evidence type="ECO:0000313" key="5">
    <source>
        <dbReference type="Proteomes" id="UP000824540"/>
    </source>
</evidence>
<feature type="region of interest" description="Disordered" evidence="2">
    <location>
        <begin position="362"/>
        <end position="381"/>
    </location>
</feature>
<reference evidence="4" key="1">
    <citation type="thesis" date="2021" institute="BYU ScholarsArchive" country="Provo, UT, USA">
        <title>Applications of and Algorithms for Genome Assembly and Genomic Analyses with an Emphasis on Marine Teleosts.</title>
        <authorList>
            <person name="Pickett B.D."/>
        </authorList>
    </citation>
    <scope>NUCLEOTIDE SEQUENCE</scope>
    <source>
        <strain evidence="4">HI-2016</strain>
    </source>
</reference>
<evidence type="ECO:0000256" key="1">
    <source>
        <dbReference type="ARBA" id="ARBA00038142"/>
    </source>
</evidence>
<name>A0A8T2PIX0_9TELE</name>
<dbReference type="OrthoDB" id="9837000at2759"/>
<evidence type="ECO:0000256" key="2">
    <source>
        <dbReference type="SAM" id="MobiDB-lite"/>
    </source>
</evidence>
<sequence length="469" mass="51636">MKRVMEEEKQISREEVFTDYLTYYKQTFTGPFVYWIKPVLPLSSVKGILESIGYHPETETEYRLDKSADSDKVMRMAFELFLARQECEYLLEVMEQSHPWKHLGILQERSLQASPGLREAVGGMAEERTRGGDKLLQSDAEEGFESGHSLVDPGAVLTEGYQAVPDPVRGGDRDSEENPPSLEFQPPDSRIRSFMTNDKSLLEMKKSYPDLTFRQKLIFRDQGQPSGPTRQGGERRTPEGAAVVGSELSGPQSIAGLHESHPSTNNTVASPKLRRPEVSIKHLPDSHVQDSDPEVADSRIAPTPSQGLGPSGAQGGPEDQAALDEDIVMELTERIGQMTVKDHHVGEILKFPVEETARLDPSHYFSDANPTPLSSPRDKAKPGACFPSAVPLCSTPDCRSCSQSDTPCGNTQGSDTIKEPPQSFYIPPQQMEHADSPSPDPRGPQAPPGAPPPPQVEDLLKSYVMVDHV</sequence>
<accession>A0A8T2PIX0</accession>
<dbReference type="AlphaFoldDB" id="A0A8T2PIX0"/>
<feature type="region of interest" description="Disordered" evidence="2">
    <location>
        <begin position="218"/>
        <end position="319"/>
    </location>
</feature>
<evidence type="ECO:0000313" key="4">
    <source>
        <dbReference type="EMBL" id="KAG9352455.1"/>
    </source>
</evidence>
<comment type="similarity">
    <text evidence="1">Belongs to the SPATA2 family.</text>
</comment>
<dbReference type="Proteomes" id="UP000824540">
    <property type="component" value="Unassembled WGS sequence"/>
</dbReference>
<dbReference type="Pfam" id="PF21388">
    <property type="entry name" value="SPATA2_PUB-like"/>
    <property type="match status" value="1"/>
</dbReference>
<proteinExistence type="inferred from homology"/>
<feature type="compositionally biased region" description="Polar residues" evidence="2">
    <location>
        <begin position="400"/>
        <end position="415"/>
    </location>
</feature>
<protein>
    <recommendedName>
        <fullName evidence="3">Spermatogenesis-associated protein 2 PUB-like domain-containing protein</fullName>
    </recommendedName>
</protein>
<feature type="compositionally biased region" description="Basic and acidic residues" evidence="2">
    <location>
        <begin position="274"/>
        <end position="290"/>
    </location>
</feature>
<feature type="region of interest" description="Disordered" evidence="2">
    <location>
        <begin position="398"/>
        <end position="457"/>
    </location>
</feature>
<dbReference type="InterPro" id="IPR048839">
    <property type="entry name" value="SPATA2_PUB-like"/>
</dbReference>
<keyword evidence="5" id="KW-1185">Reference proteome</keyword>
<feature type="domain" description="Spermatogenesis-associated protein 2 PUB-like" evidence="3">
    <location>
        <begin position="26"/>
        <end position="109"/>
    </location>
</feature>
<feature type="region of interest" description="Disordered" evidence="2">
    <location>
        <begin position="162"/>
        <end position="191"/>
    </location>
</feature>
<comment type="caution">
    <text evidence="4">The sequence shown here is derived from an EMBL/GenBank/DDBJ whole genome shotgun (WGS) entry which is preliminary data.</text>
</comment>